<name>A0AB73M2U6_MYCCH</name>
<keyword evidence="1" id="KW-0472">Membrane</keyword>
<organism evidence="2 3">
    <name type="scientific">Mycobacteroides chelonae</name>
    <name type="common">Mycobacterium chelonae</name>
    <dbReference type="NCBI Taxonomy" id="1774"/>
    <lineage>
        <taxon>Bacteria</taxon>
        <taxon>Bacillati</taxon>
        <taxon>Actinomycetota</taxon>
        <taxon>Actinomycetes</taxon>
        <taxon>Mycobacteriales</taxon>
        <taxon>Mycobacteriaceae</taxon>
        <taxon>Mycobacteroides</taxon>
    </lineage>
</organism>
<keyword evidence="1" id="KW-1133">Transmembrane helix</keyword>
<evidence type="ECO:0008006" key="4">
    <source>
        <dbReference type="Google" id="ProtNLM"/>
    </source>
</evidence>
<sequence length="155" mass="16418">MGTHVGGNRRTDWRLGDIHSPLVPFVLRTTGLFFVVFFLIAVPLASTPLANEHHSTIGKLGAWGAGGGFEYVVMIAALNIGLGICLAVAAGDPVRYRAAVDVFLVCESLHMLSMAIMALAPTHHMHLIGDVPLGVGGVALVALVWLPVRAQAYAR</sequence>
<protein>
    <recommendedName>
        <fullName evidence="4">DUF4345 domain-containing protein</fullName>
    </recommendedName>
</protein>
<feature type="transmembrane region" description="Helical" evidence="1">
    <location>
        <begin position="71"/>
        <end position="90"/>
    </location>
</feature>
<evidence type="ECO:0000313" key="3">
    <source>
        <dbReference type="Proteomes" id="UP000180113"/>
    </source>
</evidence>
<keyword evidence="1" id="KW-0812">Transmembrane</keyword>
<dbReference type="RefSeq" id="WP_070918386.1">
    <property type="nucleotide sequence ID" value="NZ_CP058976.1"/>
</dbReference>
<accession>A0AB73M2U6</accession>
<feature type="transmembrane region" description="Helical" evidence="1">
    <location>
        <begin position="127"/>
        <end position="148"/>
    </location>
</feature>
<proteinExistence type="predicted"/>
<dbReference type="AlphaFoldDB" id="A0AB73M2U6"/>
<feature type="transmembrane region" description="Helical" evidence="1">
    <location>
        <begin position="102"/>
        <end position="121"/>
    </location>
</feature>
<feature type="transmembrane region" description="Helical" evidence="1">
    <location>
        <begin position="21"/>
        <end position="45"/>
    </location>
</feature>
<dbReference type="Proteomes" id="UP000180113">
    <property type="component" value="Unassembled WGS sequence"/>
</dbReference>
<dbReference type="EMBL" id="MLHW01000001">
    <property type="protein sequence ID" value="OHT55536.1"/>
    <property type="molecule type" value="Genomic_DNA"/>
</dbReference>
<gene>
    <name evidence="2" type="ORF">BKG62_05270</name>
</gene>
<reference evidence="2 3" key="1">
    <citation type="submission" date="2016-10" db="EMBL/GenBank/DDBJ databases">
        <title>Evaluation of Human, Animal and Environmental Mycobacterium chelonae Isolates by Core Genome Phylogenomic Analysis, Targeted Gene Comparison, and Anti-microbial Susceptibility Patterns: A Tale of Mistaken Identities.</title>
        <authorList>
            <person name="Fogelson S.B."/>
            <person name="Camus A.C."/>
            <person name="Lorenz W."/>
            <person name="Vasireddy R."/>
            <person name="Vasireddy S."/>
            <person name="Smith T."/>
            <person name="Brown-Elliott B.A."/>
            <person name="Wallace R.J.Jr."/>
            <person name="Hasan N.A."/>
            <person name="Reischl U."/>
            <person name="Sanchez S."/>
        </authorList>
    </citation>
    <scope>NUCLEOTIDE SEQUENCE [LARGE SCALE GENOMIC DNA]</scope>
    <source>
        <strain evidence="2 3">42895</strain>
    </source>
</reference>
<evidence type="ECO:0000313" key="2">
    <source>
        <dbReference type="EMBL" id="OHT55536.1"/>
    </source>
</evidence>
<comment type="caution">
    <text evidence="2">The sequence shown here is derived from an EMBL/GenBank/DDBJ whole genome shotgun (WGS) entry which is preliminary data.</text>
</comment>
<evidence type="ECO:0000256" key="1">
    <source>
        <dbReference type="SAM" id="Phobius"/>
    </source>
</evidence>